<evidence type="ECO:0000313" key="3">
    <source>
        <dbReference type="Proteomes" id="UP000092154"/>
    </source>
</evidence>
<feature type="signal peptide" evidence="1">
    <location>
        <begin position="1"/>
        <end position="20"/>
    </location>
</feature>
<dbReference type="InParanoid" id="A0A1B7NFK6"/>
<feature type="chain" id="PRO_5008597993" description="C2H2-type domain-containing protein" evidence="1">
    <location>
        <begin position="21"/>
        <end position="314"/>
    </location>
</feature>
<proteinExistence type="predicted"/>
<dbReference type="AlphaFoldDB" id="A0A1B7NFK6"/>
<organism evidence="2 3">
    <name type="scientific">Rhizopogon vinicolor AM-OR11-026</name>
    <dbReference type="NCBI Taxonomy" id="1314800"/>
    <lineage>
        <taxon>Eukaryota</taxon>
        <taxon>Fungi</taxon>
        <taxon>Dikarya</taxon>
        <taxon>Basidiomycota</taxon>
        <taxon>Agaricomycotina</taxon>
        <taxon>Agaricomycetes</taxon>
        <taxon>Agaricomycetidae</taxon>
        <taxon>Boletales</taxon>
        <taxon>Suillineae</taxon>
        <taxon>Rhizopogonaceae</taxon>
        <taxon>Rhizopogon</taxon>
    </lineage>
</organism>
<name>A0A1B7NFK6_9AGAM</name>
<accession>A0A1B7NFK6</accession>
<dbReference type="OrthoDB" id="2612212at2759"/>
<evidence type="ECO:0000313" key="2">
    <source>
        <dbReference type="EMBL" id="OAX43676.1"/>
    </source>
</evidence>
<reference evidence="2 3" key="1">
    <citation type="submission" date="2016-06" db="EMBL/GenBank/DDBJ databases">
        <title>Comparative genomics of the ectomycorrhizal sister species Rhizopogon vinicolor and Rhizopogon vesiculosus (Basidiomycota: Boletales) reveals a divergence of the mating type B locus.</title>
        <authorList>
            <consortium name="DOE Joint Genome Institute"/>
            <person name="Mujic A.B."/>
            <person name="Kuo A."/>
            <person name="Tritt A."/>
            <person name="Lipzen A."/>
            <person name="Chen C."/>
            <person name="Johnson J."/>
            <person name="Sharma A."/>
            <person name="Barry K."/>
            <person name="Grigoriev I.V."/>
            <person name="Spatafora J.W."/>
        </authorList>
    </citation>
    <scope>NUCLEOTIDE SEQUENCE [LARGE SCALE GENOMIC DNA]</scope>
    <source>
        <strain evidence="2 3">AM-OR11-026</strain>
    </source>
</reference>
<evidence type="ECO:0008006" key="4">
    <source>
        <dbReference type="Google" id="ProtNLM"/>
    </source>
</evidence>
<evidence type="ECO:0000256" key="1">
    <source>
        <dbReference type="SAM" id="SignalP"/>
    </source>
</evidence>
<sequence length="314" mass="35531">MPLVIYTVTLLFIYCGPATTNRDTALPLPPPHPRQLSISIHRGPLLRTRINHNPARYCRFPILKYLHSAMMNIISTIDDFAYADSDSVRYRDQEVNMQTELSHEAGPLPQAAEFQYHPTAMNISPTTNAYVFDAHDARNDIVQYSQEAGLAHQAGLEAWGSILGHPLHVPHIGHVGGYNTFNPHPIQSNRSKPLTILDRYIYIYPCQWLDGNELCNQMIQDDARQMLSHLKRHHGVQGGPKDVCCCLWQDCLRHVQHSSLARHLTTHLGTKIRCLNCSTEMARPDCARAHQKRKRVCSEATFKIIPGPNACMFA</sequence>
<keyword evidence="3" id="KW-1185">Reference proteome</keyword>
<protein>
    <recommendedName>
        <fullName evidence="4">C2H2-type domain-containing protein</fullName>
    </recommendedName>
</protein>
<gene>
    <name evidence="2" type="ORF">K503DRAFT_88217</name>
</gene>
<keyword evidence="1" id="KW-0732">Signal</keyword>
<dbReference type="EMBL" id="KV448134">
    <property type="protein sequence ID" value="OAX43676.1"/>
    <property type="molecule type" value="Genomic_DNA"/>
</dbReference>
<dbReference type="Proteomes" id="UP000092154">
    <property type="component" value="Unassembled WGS sequence"/>
</dbReference>